<organism evidence="11 12">
    <name type="scientific">Jaapia argillacea MUCL 33604</name>
    <dbReference type="NCBI Taxonomy" id="933084"/>
    <lineage>
        <taxon>Eukaryota</taxon>
        <taxon>Fungi</taxon>
        <taxon>Dikarya</taxon>
        <taxon>Basidiomycota</taxon>
        <taxon>Agaricomycotina</taxon>
        <taxon>Agaricomycetes</taxon>
        <taxon>Agaricomycetidae</taxon>
        <taxon>Jaapiales</taxon>
        <taxon>Jaapiaceae</taxon>
        <taxon>Jaapia</taxon>
    </lineage>
</organism>
<evidence type="ECO:0008006" key="13">
    <source>
        <dbReference type="Google" id="ProtNLM"/>
    </source>
</evidence>
<dbReference type="STRING" id="933084.A0A067PWJ2"/>
<accession>A0A067PWJ2</accession>
<dbReference type="InterPro" id="IPR050364">
    <property type="entry name" value="Cytochrome_P450_fung"/>
</dbReference>
<dbReference type="PROSITE" id="PS00086">
    <property type="entry name" value="CYTOCHROME_P450"/>
    <property type="match status" value="1"/>
</dbReference>
<evidence type="ECO:0000256" key="2">
    <source>
        <dbReference type="ARBA" id="ARBA00005179"/>
    </source>
</evidence>
<dbReference type="Pfam" id="PF00067">
    <property type="entry name" value="p450"/>
    <property type="match status" value="1"/>
</dbReference>
<dbReference type="Gene3D" id="1.10.630.10">
    <property type="entry name" value="Cytochrome P450"/>
    <property type="match status" value="1"/>
</dbReference>
<gene>
    <name evidence="11" type="ORF">JAAARDRAFT_129298</name>
</gene>
<dbReference type="InterPro" id="IPR001128">
    <property type="entry name" value="Cyt_P450"/>
</dbReference>
<dbReference type="InterPro" id="IPR002401">
    <property type="entry name" value="Cyt_P450_E_grp-I"/>
</dbReference>
<keyword evidence="5 9" id="KW-0479">Metal-binding</keyword>
<evidence type="ECO:0000313" key="11">
    <source>
        <dbReference type="EMBL" id="KDQ58235.1"/>
    </source>
</evidence>
<dbReference type="SUPFAM" id="SSF48264">
    <property type="entry name" value="Cytochrome P450"/>
    <property type="match status" value="1"/>
</dbReference>
<keyword evidence="12" id="KW-1185">Reference proteome</keyword>
<evidence type="ECO:0000256" key="7">
    <source>
        <dbReference type="ARBA" id="ARBA00023004"/>
    </source>
</evidence>
<keyword evidence="7 9" id="KW-0408">Iron</keyword>
<dbReference type="InParanoid" id="A0A067PWJ2"/>
<reference evidence="12" key="1">
    <citation type="journal article" date="2014" name="Proc. Natl. Acad. Sci. U.S.A.">
        <title>Extensive sampling of basidiomycete genomes demonstrates inadequacy of the white-rot/brown-rot paradigm for wood decay fungi.</title>
        <authorList>
            <person name="Riley R."/>
            <person name="Salamov A.A."/>
            <person name="Brown D.W."/>
            <person name="Nagy L.G."/>
            <person name="Floudas D."/>
            <person name="Held B.W."/>
            <person name="Levasseur A."/>
            <person name="Lombard V."/>
            <person name="Morin E."/>
            <person name="Otillar R."/>
            <person name="Lindquist E.A."/>
            <person name="Sun H."/>
            <person name="LaButti K.M."/>
            <person name="Schmutz J."/>
            <person name="Jabbour D."/>
            <person name="Luo H."/>
            <person name="Baker S.E."/>
            <person name="Pisabarro A.G."/>
            <person name="Walton J.D."/>
            <person name="Blanchette R.A."/>
            <person name="Henrissat B."/>
            <person name="Martin F."/>
            <person name="Cullen D."/>
            <person name="Hibbett D.S."/>
            <person name="Grigoriev I.V."/>
        </authorList>
    </citation>
    <scope>NUCLEOTIDE SEQUENCE [LARGE SCALE GENOMIC DNA]</scope>
    <source>
        <strain evidence="12">MUCL 33604</strain>
    </source>
</reference>
<dbReference type="PRINTS" id="PR00385">
    <property type="entry name" value="P450"/>
</dbReference>
<evidence type="ECO:0000313" key="12">
    <source>
        <dbReference type="Proteomes" id="UP000027265"/>
    </source>
</evidence>
<dbReference type="AlphaFoldDB" id="A0A067PWJ2"/>
<evidence type="ECO:0000256" key="1">
    <source>
        <dbReference type="ARBA" id="ARBA00001971"/>
    </source>
</evidence>
<keyword evidence="8 10" id="KW-0503">Monooxygenase</keyword>
<evidence type="ECO:0000256" key="4">
    <source>
        <dbReference type="ARBA" id="ARBA00022617"/>
    </source>
</evidence>
<feature type="binding site" description="axial binding residue" evidence="9">
    <location>
        <position position="414"/>
    </location>
    <ligand>
        <name>heme</name>
        <dbReference type="ChEBI" id="CHEBI:30413"/>
    </ligand>
    <ligandPart>
        <name>Fe</name>
        <dbReference type="ChEBI" id="CHEBI:18248"/>
    </ligandPart>
</feature>
<comment type="similarity">
    <text evidence="3 10">Belongs to the cytochrome P450 family.</text>
</comment>
<evidence type="ECO:0000256" key="5">
    <source>
        <dbReference type="ARBA" id="ARBA00022723"/>
    </source>
</evidence>
<evidence type="ECO:0000256" key="10">
    <source>
        <dbReference type="RuleBase" id="RU000461"/>
    </source>
</evidence>
<dbReference type="PANTHER" id="PTHR46300:SF4">
    <property type="entry name" value="CYTOCHROME P450 98A3"/>
    <property type="match status" value="1"/>
</dbReference>
<dbReference type="PANTHER" id="PTHR46300">
    <property type="entry name" value="P450, PUTATIVE (EUROFUNG)-RELATED-RELATED"/>
    <property type="match status" value="1"/>
</dbReference>
<evidence type="ECO:0000256" key="8">
    <source>
        <dbReference type="ARBA" id="ARBA00023033"/>
    </source>
</evidence>
<dbReference type="GO" id="GO:0005506">
    <property type="term" value="F:iron ion binding"/>
    <property type="evidence" value="ECO:0007669"/>
    <property type="project" value="InterPro"/>
</dbReference>
<protein>
    <recommendedName>
        <fullName evidence="13">Cytochrome P450</fullName>
    </recommendedName>
</protein>
<name>A0A067PWJ2_9AGAM</name>
<dbReference type="GO" id="GO:0016705">
    <property type="term" value="F:oxidoreductase activity, acting on paired donors, with incorporation or reduction of molecular oxygen"/>
    <property type="evidence" value="ECO:0007669"/>
    <property type="project" value="InterPro"/>
</dbReference>
<evidence type="ECO:0000256" key="3">
    <source>
        <dbReference type="ARBA" id="ARBA00010617"/>
    </source>
</evidence>
<proteinExistence type="inferred from homology"/>
<dbReference type="GO" id="GO:0004497">
    <property type="term" value="F:monooxygenase activity"/>
    <property type="evidence" value="ECO:0007669"/>
    <property type="project" value="UniProtKB-KW"/>
</dbReference>
<dbReference type="GO" id="GO:0020037">
    <property type="term" value="F:heme binding"/>
    <property type="evidence" value="ECO:0007669"/>
    <property type="project" value="InterPro"/>
</dbReference>
<dbReference type="PRINTS" id="PR00463">
    <property type="entry name" value="EP450I"/>
</dbReference>
<evidence type="ECO:0000256" key="9">
    <source>
        <dbReference type="PIRSR" id="PIRSR602401-1"/>
    </source>
</evidence>
<dbReference type="Proteomes" id="UP000027265">
    <property type="component" value="Unassembled WGS sequence"/>
</dbReference>
<dbReference type="InterPro" id="IPR036396">
    <property type="entry name" value="Cyt_P450_sf"/>
</dbReference>
<dbReference type="CDD" id="cd11065">
    <property type="entry name" value="CYP64-like"/>
    <property type="match status" value="1"/>
</dbReference>
<evidence type="ECO:0000256" key="6">
    <source>
        <dbReference type="ARBA" id="ARBA00023002"/>
    </source>
</evidence>
<keyword evidence="4 9" id="KW-0349">Heme</keyword>
<keyword evidence="6 10" id="KW-0560">Oxidoreductase</keyword>
<dbReference type="OrthoDB" id="1055148at2759"/>
<comment type="cofactor">
    <cofactor evidence="1 9">
        <name>heme</name>
        <dbReference type="ChEBI" id="CHEBI:30413"/>
    </cofactor>
</comment>
<comment type="pathway">
    <text evidence="2">Secondary metabolite biosynthesis.</text>
</comment>
<dbReference type="InterPro" id="IPR017972">
    <property type="entry name" value="Cyt_P450_CS"/>
</dbReference>
<dbReference type="EMBL" id="KL197718">
    <property type="protein sequence ID" value="KDQ58235.1"/>
    <property type="molecule type" value="Genomic_DNA"/>
</dbReference>
<dbReference type="HOGENOM" id="CLU_001570_2_1_1"/>
<sequence>MPPTPGNKRPLPFVGNKLDIPKEKSWMKFREWNEAYGPILTVWNGSTPTMLIGDPEIAVELMEKRSTKYSSRPRFVVAGDLLTENRTILFASYGERWRAYRKALHLATMPKSVDSYRPIMEMEGKVLAEQLISDPAGWYDHSSFRYTASSVVAAGYGRRILDIHTDSAYQKLTKNIEFLIRVNVPGAQWHETFPALRFLPSFLNPIKKAALYYRYQGRENSAALMDEVRKKMAAGVAPHSYAKQLLENREKYADLDDVEFNGQPGSLFGAGVDTTSATLQSLVLALILNPEVQERVGEELDRVVGSQRSPVWEDEANLPYVQAVIKEILRWRPVAILGGTPHASTEDDVLEWEGKQYFIPKGSIILGNLWSIHMNPKTYEDPEAFRPERFLNNRQYTGTGTKGHSSFGWGRRVCPGAYFAERSLFITASRLMWGFKFGKATDPRTGSVVEVDASMETGYTSGFNCRPKPFICAIVPRSEEIRETVEREARAAVEDLRVFENFYDDD</sequence>